<name>A0A6G1DKT2_9ORYZ</name>
<feature type="signal peptide" evidence="1">
    <location>
        <begin position="1"/>
        <end position="31"/>
    </location>
</feature>
<accession>A0A6G1DKT2</accession>
<reference evidence="2 3" key="1">
    <citation type="submission" date="2019-11" db="EMBL/GenBank/DDBJ databases">
        <title>Whole genome sequence of Oryza granulata.</title>
        <authorList>
            <person name="Li W."/>
        </authorList>
    </citation>
    <scope>NUCLEOTIDE SEQUENCE [LARGE SCALE GENOMIC DNA]</scope>
    <source>
        <strain evidence="3">cv. Menghai</strain>
        <tissue evidence="2">Leaf</tissue>
    </source>
</reference>
<dbReference type="OrthoDB" id="10502327at2759"/>
<dbReference type="EMBL" id="SPHZ02000006">
    <property type="protein sequence ID" value="KAF0913049.1"/>
    <property type="molecule type" value="Genomic_DNA"/>
</dbReference>
<protein>
    <recommendedName>
        <fullName evidence="4">Cupin type-1 domain-containing protein</fullName>
    </recommendedName>
</protein>
<keyword evidence="1" id="KW-0732">Signal</keyword>
<evidence type="ECO:0008006" key="4">
    <source>
        <dbReference type="Google" id="ProtNLM"/>
    </source>
</evidence>
<gene>
    <name evidence="2" type="ORF">E2562_019822</name>
</gene>
<comment type="caution">
    <text evidence="2">The sequence shown here is derived from an EMBL/GenBank/DDBJ whole genome shotgun (WGS) entry which is preliminary data.</text>
</comment>
<evidence type="ECO:0000313" key="2">
    <source>
        <dbReference type="EMBL" id="KAF0913049.1"/>
    </source>
</evidence>
<feature type="chain" id="PRO_5026030874" description="Cupin type-1 domain-containing protein" evidence="1">
    <location>
        <begin position="32"/>
        <end position="108"/>
    </location>
</feature>
<keyword evidence="3" id="KW-1185">Reference proteome</keyword>
<sequence>MGAARFRVRLQAAILVMSLLLQPPFLPCVLAGAGYGGEPCEQMAGGEKHGGHLFAPSKSTRSLRILTQNPGVMFQAPVGNIILLSPPDAATMVKGQAIDGSNYKNPTI</sequence>
<evidence type="ECO:0000313" key="3">
    <source>
        <dbReference type="Proteomes" id="UP000479710"/>
    </source>
</evidence>
<organism evidence="2 3">
    <name type="scientific">Oryza meyeriana var. granulata</name>
    <dbReference type="NCBI Taxonomy" id="110450"/>
    <lineage>
        <taxon>Eukaryota</taxon>
        <taxon>Viridiplantae</taxon>
        <taxon>Streptophyta</taxon>
        <taxon>Embryophyta</taxon>
        <taxon>Tracheophyta</taxon>
        <taxon>Spermatophyta</taxon>
        <taxon>Magnoliopsida</taxon>
        <taxon>Liliopsida</taxon>
        <taxon>Poales</taxon>
        <taxon>Poaceae</taxon>
        <taxon>BOP clade</taxon>
        <taxon>Oryzoideae</taxon>
        <taxon>Oryzeae</taxon>
        <taxon>Oryzinae</taxon>
        <taxon>Oryza</taxon>
        <taxon>Oryza meyeriana</taxon>
    </lineage>
</organism>
<proteinExistence type="predicted"/>
<dbReference type="AlphaFoldDB" id="A0A6G1DKT2"/>
<dbReference type="Proteomes" id="UP000479710">
    <property type="component" value="Unassembled WGS sequence"/>
</dbReference>
<evidence type="ECO:0000256" key="1">
    <source>
        <dbReference type="SAM" id="SignalP"/>
    </source>
</evidence>